<evidence type="ECO:0000256" key="3">
    <source>
        <dbReference type="ARBA" id="ARBA00004651"/>
    </source>
</evidence>
<feature type="transmembrane region" description="Helical" evidence="18">
    <location>
        <begin position="107"/>
        <end position="130"/>
    </location>
</feature>
<keyword evidence="8" id="KW-0808">Transferase</keyword>
<evidence type="ECO:0000256" key="12">
    <source>
        <dbReference type="ARBA" id="ARBA00022989"/>
    </source>
</evidence>
<proteinExistence type="inferred from homology"/>
<keyword evidence="11" id="KW-0460">Magnesium</keyword>
<evidence type="ECO:0000256" key="10">
    <source>
        <dbReference type="ARBA" id="ARBA00022723"/>
    </source>
</evidence>
<evidence type="ECO:0000256" key="18">
    <source>
        <dbReference type="SAM" id="Phobius"/>
    </source>
</evidence>
<dbReference type="Pfam" id="PF02516">
    <property type="entry name" value="STT3"/>
    <property type="match status" value="1"/>
</dbReference>
<reference evidence="20 21" key="1">
    <citation type="journal article" date="2019" name="Int. J. Syst. Evol. Microbiol.">
        <title>The Global Catalogue of Microorganisms (GCM) 10K type strain sequencing project: providing services to taxonomists for standard genome sequencing and annotation.</title>
        <authorList>
            <consortium name="The Broad Institute Genomics Platform"/>
            <consortium name="The Broad Institute Genome Sequencing Center for Infectious Disease"/>
            <person name="Wu L."/>
            <person name="Ma J."/>
        </authorList>
    </citation>
    <scope>NUCLEOTIDE SEQUENCE [LARGE SCALE GENOMIC DNA]</scope>
    <source>
        <strain evidence="20 21">PSR21</strain>
    </source>
</reference>
<evidence type="ECO:0000256" key="2">
    <source>
        <dbReference type="ARBA" id="ARBA00001946"/>
    </source>
</evidence>
<feature type="transmembrane region" description="Helical" evidence="18">
    <location>
        <begin position="479"/>
        <end position="499"/>
    </location>
</feature>
<dbReference type="PANTHER" id="PTHR13872:SF1">
    <property type="entry name" value="DOLICHYL-DIPHOSPHOOLIGOSACCHARIDE--PROTEIN GLYCOSYLTRANSFERASE SUBUNIT STT3B"/>
    <property type="match status" value="1"/>
</dbReference>
<keyword evidence="9 18" id="KW-0812">Transmembrane</keyword>
<feature type="transmembrane region" description="Helical" evidence="18">
    <location>
        <begin position="251"/>
        <end position="269"/>
    </location>
</feature>
<dbReference type="InterPro" id="IPR048307">
    <property type="entry name" value="STT3_N"/>
</dbReference>
<dbReference type="EC" id="2.4.99.21" evidence="6"/>
<dbReference type="Proteomes" id="UP001596547">
    <property type="component" value="Unassembled WGS sequence"/>
</dbReference>
<evidence type="ECO:0000256" key="17">
    <source>
        <dbReference type="SAM" id="MobiDB-lite"/>
    </source>
</evidence>
<dbReference type="GO" id="GO:0046872">
    <property type="term" value="F:metal ion binding"/>
    <property type="evidence" value="ECO:0007669"/>
    <property type="project" value="UniProtKB-KW"/>
</dbReference>
<evidence type="ECO:0000256" key="13">
    <source>
        <dbReference type="ARBA" id="ARBA00023136"/>
    </source>
</evidence>
<gene>
    <name evidence="20" type="ORF">ACFQPE_07060</name>
</gene>
<feature type="transmembrane region" description="Helical" evidence="18">
    <location>
        <begin position="329"/>
        <end position="349"/>
    </location>
</feature>
<protein>
    <recommendedName>
        <fullName evidence="6">dolichyl-phosphooligosaccharide-protein glycotransferase</fullName>
        <ecNumber evidence="6">2.4.99.21</ecNumber>
    </recommendedName>
    <alternativeName>
        <fullName evidence="15">Oligosaccharyl transferase</fullName>
    </alternativeName>
</protein>
<feature type="compositionally biased region" description="Basic and acidic residues" evidence="17">
    <location>
        <begin position="535"/>
        <end position="550"/>
    </location>
</feature>
<evidence type="ECO:0000256" key="8">
    <source>
        <dbReference type="ARBA" id="ARBA00022679"/>
    </source>
</evidence>
<evidence type="ECO:0000256" key="6">
    <source>
        <dbReference type="ARBA" id="ARBA00012602"/>
    </source>
</evidence>
<evidence type="ECO:0000256" key="9">
    <source>
        <dbReference type="ARBA" id="ARBA00022692"/>
    </source>
</evidence>
<keyword evidence="13 18" id="KW-0472">Membrane</keyword>
<dbReference type="PANTHER" id="PTHR13872">
    <property type="entry name" value="DOLICHYL-DIPHOSPHOOLIGOSACCHARIDE--PROTEIN GLYCOSYLTRANSFERASE SUBUNIT"/>
    <property type="match status" value="1"/>
</dbReference>
<evidence type="ECO:0000313" key="20">
    <source>
        <dbReference type="EMBL" id="MFC7316558.1"/>
    </source>
</evidence>
<comment type="similarity">
    <text evidence="5">Belongs to the STT3 family.</text>
</comment>
<feature type="transmembrane region" description="Helical" evidence="18">
    <location>
        <begin position="450"/>
        <end position="472"/>
    </location>
</feature>
<evidence type="ECO:0000256" key="1">
    <source>
        <dbReference type="ARBA" id="ARBA00001936"/>
    </source>
</evidence>
<dbReference type="InterPro" id="IPR003674">
    <property type="entry name" value="Oligo_trans_STT3"/>
</dbReference>
<sequence length="784" mass="81952">MTDARAAADLLRERPDLEPAVRAALAVDADREREPWTFDDVAVDSGAFGELVARGVVERRDGGYRVVAPDAVRAALDGDAGEPTVAAPGVSASPVASHPFADVDATAILTLAGTLAFLALFRLVSFPFVFRERVVLSGNDAYYYRHWTDQLLAQSGGALDLSVLSALPPAVAAGEPLLVAALWSASALAGGASGIVLAVYPVVAAVATGLFTYLLARRTSDDRRVALAAVALLAVVPAHALRTGLGFADHHAFDYVWLALTAWAVVALVDRDSRGFAIDRSTLVAAVALGVGVAGQTLAWDNGPVLLVPVGLAVALAVPVAVREGRSPAALGAPVVAGLALAAGLSHLAHAGLGWHTDTVAYAPSLLLAGVVVALVVGEAFARLAPSVSNPALPIAPAVLGAEVVAVVGVVLVVRSRFPGFWSDLGRGLGTLFAERAIAEVQSLFASGSAGWLLLFGFALVLALPYLAWGLWRGWRGALGWLVVGTYGGYFLALAAVQTRFAGELSPFVAVFAGLGFVHLAERVDLAARPVPLRDPPERTDDREPSPRLPDRRRLGALALLFLLVGGLGMIQVPVKTSLVTVPDGQYRTATAIDAHAEERGLAYPESYVLSEWGRNRVYNYFVGGEAASYGYARANYDAFVESTTPGPWYERFRGRVGYVVVEDDARPSNVIGARLHERYGSRADGVAGLAHYRAIYASPGGEYVAFAVVPGATIVGPASGESVTVETGVEIDGASFAYERRAAVEGGTFRVTVAYPGTYSVGGETVYVSEAAVEEGRTVRVGA</sequence>
<evidence type="ECO:0000256" key="14">
    <source>
        <dbReference type="ARBA" id="ARBA00023211"/>
    </source>
</evidence>
<feature type="domain" description="Oligosaccharyl transferase STT3 N-terminal" evidence="19">
    <location>
        <begin position="133"/>
        <end position="345"/>
    </location>
</feature>
<dbReference type="GO" id="GO:0005886">
    <property type="term" value="C:plasma membrane"/>
    <property type="evidence" value="ECO:0007669"/>
    <property type="project" value="UniProtKB-SubCell"/>
</dbReference>
<feature type="transmembrane region" description="Helical" evidence="18">
    <location>
        <begin position="305"/>
        <end position="322"/>
    </location>
</feature>
<dbReference type="RefSeq" id="WP_276304179.1">
    <property type="nucleotide sequence ID" value="NZ_CP119992.1"/>
</dbReference>
<dbReference type="AlphaFoldDB" id="A0ABD6A982"/>
<organism evidence="20 21">
    <name type="scientific">Halomarina halobia</name>
    <dbReference type="NCBI Taxonomy" id="3033386"/>
    <lineage>
        <taxon>Archaea</taxon>
        <taxon>Methanobacteriati</taxon>
        <taxon>Methanobacteriota</taxon>
        <taxon>Stenosarchaea group</taxon>
        <taxon>Halobacteria</taxon>
        <taxon>Halobacteriales</taxon>
        <taxon>Natronomonadaceae</taxon>
        <taxon>Halomarina</taxon>
    </lineage>
</organism>
<comment type="subcellular location">
    <subcellularLocation>
        <location evidence="3">Cell membrane</location>
        <topology evidence="3">Multi-pass membrane protein</topology>
    </subcellularLocation>
</comment>
<evidence type="ECO:0000256" key="4">
    <source>
        <dbReference type="ARBA" id="ARBA00004922"/>
    </source>
</evidence>
<name>A0ABD6A982_9EURY</name>
<evidence type="ECO:0000256" key="16">
    <source>
        <dbReference type="ARBA" id="ARBA00034066"/>
    </source>
</evidence>
<comment type="cofactor">
    <cofactor evidence="1">
        <name>Mn(2+)</name>
        <dbReference type="ChEBI" id="CHEBI:29035"/>
    </cofactor>
</comment>
<keyword evidence="14" id="KW-0464">Manganese</keyword>
<feature type="region of interest" description="Disordered" evidence="17">
    <location>
        <begin position="531"/>
        <end position="550"/>
    </location>
</feature>
<evidence type="ECO:0000313" key="21">
    <source>
        <dbReference type="Proteomes" id="UP001596547"/>
    </source>
</evidence>
<feature type="transmembrane region" description="Helical" evidence="18">
    <location>
        <begin position="393"/>
        <end position="414"/>
    </location>
</feature>
<dbReference type="GO" id="GO:0016757">
    <property type="term" value="F:glycosyltransferase activity"/>
    <property type="evidence" value="ECO:0007669"/>
    <property type="project" value="UniProtKB-KW"/>
</dbReference>
<evidence type="ECO:0000259" key="19">
    <source>
        <dbReference type="Pfam" id="PF02516"/>
    </source>
</evidence>
<evidence type="ECO:0000256" key="15">
    <source>
        <dbReference type="ARBA" id="ARBA00030679"/>
    </source>
</evidence>
<feature type="transmembrane region" description="Helical" evidence="18">
    <location>
        <begin position="225"/>
        <end position="245"/>
    </location>
</feature>
<evidence type="ECO:0000256" key="5">
    <source>
        <dbReference type="ARBA" id="ARBA00010810"/>
    </source>
</evidence>
<dbReference type="EMBL" id="JBHTBF010000002">
    <property type="protein sequence ID" value="MFC7316558.1"/>
    <property type="molecule type" value="Genomic_DNA"/>
</dbReference>
<keyword evidence="10" id="KW-0479">Metal-binding</keyword>
<feature type="transmembrane region" description="Helical" evidence="18">
    <location>
        <begin position="361"/>
        <end position="381"/>
    </location>
</feature>
<feature type="transmembrane region" description="Helical" evidence="18">
    <location>
        <begin position="281"/>
        <end position="299"/>
    </location>
</feature>
<keyword evidence="12 18" id="KW-1133">Transmembrane helix</keyword>
<evidence type="ECO:0000256" key="11">
    <source>
        <dbReference type="ARBA" id="ARBA00022842"/>
    </source>
</evidence>
<keyword evidence="7" id="KW-0328">Glycosyltransferase</keyword>
<dbReference type="GeneID" id="79316803"/>
<keyword evidence="21" id="KW-1185">Reference proteome</keyword>
<comment type="caution">
    <text evidence="20">The sequence shown here is derived from an EMBL/GenBank/DDBJ whole genome shotgun (WGS) entry which is preliminary data.</text>
</comment>
<evidence type="ECO:0000256" key="7">
    <source>
        <dbReference type="ARBA" id="ARBA00022676"/>
    </source>
</evidence>
<comment type="cofactor">
    <cofactor evidence="2">
        <name>Mg(2+)</name>
        <dbReference type="ChEBI" id="CHEBI:18420"/>
    </cofactor>
</comment>
<feature type="transmembrane region" description="Helical" evidence="18">
    <location>
        <begin position="192"/>
        <end position="216"/>
    </location>
</feature>
<comment type="pathway">
    <text evidence="4">Protein modification; protein glycosylation.</text>
</comment>
<comment type="catalytic activity">
    <reaction evidence="16">
        <text>an archaeal dolichyl phosphooligosaccharide + [protein]-L-asparagine = an archaeal dolichyl phosphate + a glycoprotein with the oligosaccharide chain attached by N-beta-D-glycosyl linkage to a protein L-asparagine.</text>
        <dbReference type="EC" id="2.4.99.21"/>
    </reaction>
</comment>
<accession>A0ABD6A982</accession>